<gene>
    <name evidence="3" type="ORF">MSL71_18220</name>
</gene>
<evidence type="ECO:0000259" key="2">
    <source>
        <dbReference type="Pfam" id="PF00975"/>
    </source>
</evidence>
<dbReference type="PANTHER" id="PTHR11487">
    <property type="entry name" value="THIOESTERASE"/>
    <property type="match status" value="1"/>
</dbReference>
<dbReference type="EMBL" id="CAADHO010000003">
    <property type="protein sequence ID" value="VFQ44178.1"/>
    <property type="molecule type" value="Genomic_DNA"/>
</dbReference>
<keyword evidence="4" id="KW-1185">Reference proteome</keyword>
<feature type="domain" description="Thioesterase" evidence="2">
    <location>
        <begin position="8"/>
        <end position="219"/>
    </location>
</feature>
<dbReference type="InterPro" id="IPR012223">
    <property type="entry name" value="TEII"/>
</dbReference>
<dbReference type="Gene3D" id="3.40.50.1820">
    <property type="entry name" value="alpha/beta hydrolase"/>
    <property type="match status" value="1"/>
</dbReference>
<comment type="similarity">
    <text evidence="1">Belongs to the thioesterase family.</text>
</comment>
<dbReference type="PANTHER" id="PTHR11487:SF0">
    <property type="entry name" value="S-ACYL FATTY ACID SYNTHASE THIOESTERASE, MEDIUM CHAIN"/>
    <property type="match status" value="1"/>
</dbReference>
<protein>
    <submittedName>
        <fullName evidence="3">Alpha/beta hydrolase fold</fullName>
    </submittedName>
</protein>
<dbReference type="InterPro" id="IPR029058">
    <property type="entry name" value="AB_hydrolase_fold"/>
</dbReference>
<dbReference type="SUPFAM" id="SSF53474">
    <property type="entry name" value="alpha/beta-Hydrolases"/>
    <property type="match status" value="1"/>
</dbReference>
<dbReference type="InterPro" id="IPR001031">
    <property type="entry name" value="Thioesterase"/>
</dbReference>
<evidence type="ECO:0000313" key="3">
    <source>
        <dbReference type="EMBL" id="VFQ44178.1"/>
    </source>
</evidence>
<sequence length="228" mass="25544">MEQATRDVIIFPGTGSFGSEFQPIVRTLRPKAQVLRYPWRYGQDDDVTSSFHDAAMSCLPRLRDMQEKGPILFGHSFGAYIAYALATALEKTTCRIGGLIVVGANAPHVLDGAALLPRSPEEIEAYWAMVDPSLFERIPDPEWKDVLIDTSRKELNLLSDFHAPDFGRLHCPIFAASGDRDPLVTKNGLDGWDEYTTEGVKSRRFSGGHTDLLATDEFITWVKRITYH</sequence>
<dbReference type="RefSeq" id="WP_180139145.1">
    <property type="nucleotide sequence ID" value="NZ_CAADHO010000003.1"/>
</dbReference>
<organism evidence="3 4">
    <name type="scientific">Desulfoluna butyratoxydans</name>
    <dbReference type="NCBI Taxonomy" id="231438"/>
    <lineage>
        <taxon>Bacteria</taxon>
        <taxon>Pseudomonadati</taxon>
        <taxon>Thermodesulfobacteriota</taxon>
        <taxon>Desulfobacteria</taxon>
        <taxon>Desulfobacterales</taxon>
        <taxon>Desulfolunaceae</taxon>
        <taxon>Desulfoluna</taxon>
    </lineage>
</organism>
<name>A0A4V6IL82_9BACT</name>
<dbReference type="AlphaFoldDB" id="A0A4V6IL82"/>
<proteinExistence type="inferred from homology"/>
<dbReference type="Pfam" id="PF00975">
    <property type="entry name" value="Thioesterase"/>
    <property type="match status" value="1"/>
</dbReference>
<dbReference type="Proteomes" id="UP000507962">
    <property type="component" value="Unassembled WGS sequence"/>
</dbReference>
<dbReference type="GO" id="GO:0016787">
    <property type="term" value="F:hydrolase activity"/>
    <property type="evidence" value="ECO:0007669"/>
    <property type="project" value="UniProtKB-KW"/>
</dbReference>
<dbReference type="GO" id="GO:0008610">
    <property type="term" value="P:lipid biosynthetic process"/>
    <property type="evidence" value="ECO:0007669"/>
    <property type="project" value="TreeGrafter"/>
</dbReference>
<evidence type="ECO:0000313" key="4">
    <source>
        <dbReference type="Proteomes" id="UP000507962"/>
    </source>
</evidence>
<accession>A0A4V6IL82</accession>
<reference evidence="3 4" key="1">
    <citation type="submission" date="2019-03" db="EMBL/GenBank/DDBJ databases">
        <authorList>
            <person name="Nijsse B."/>
        </authorList>
    </citation>
    <scope>NUCLEOTIDE SEQUENCE [LARGE SCALE GENOMIC DNA]</scope>
    <source>
        <strain evidence="3">Desulfoluna butyratoxydans MSL71</strain>
    </source>
</reference>
<keyword evidence="3" id="KW-0378">Hydrolase</keyword>
<evidence type="ECO:0000256" key="1">
    <source>
        <dbReference type="ARBA" id="ARBA00007169"/>
    </source>
</evidence>